<dbReference type="Gene3D" id="1.10.260.40">
    <property type="entry name" value="lambda repressor-like DNA-binding domains"/>
    <property type="match status" value="1"/>
</dbReference>
<evidence type="ECO:0000259" key="1">
    <source>
        <dbReference type="PROSITE" id="PS50943"/>
    </source>
</evidence>
<dbReference type="AlphaFoldDB" id="A0A3Q9QT79"/>
<dbReference type="KEGG" id="nmk:CHR53_16055"/>
<evidence type="ECO:0000313" key="3">
    <source>
        <dbReference type="Proteomes" id="UP000282892"/>
    </source>
</evidence>
<dbReference type="SUPFAM" id="SSF47413">
    <property type="entry name" value="lambda repressor-like DNA-binding domains"/>
    <property type="match status" value="1"/>
</dbReference>
<organism evidence="2 3">
    <name type="scientific">Neobacillus mesonae</name>
    <dbReference type="NCBI Taxonomy" id="1193713"/>
    <lineage>
        <taxon>Bacteria</taxon>
        <taxon>Bacillati</taxon>
        <taxon>Bacillota</taxon>
        <taxon>Bacilli</taxon>
        <taxon>Bacillales</taxon>
        <taxon>Bacillaceae</taxon>
        <taxon>Neobacillus</taxon>
    </lineage>
</organism>
<dbReference type="InterPro" id="IPR010982">
    <property type="entry name" value="Lambda_DNA-bd_dom_sf"/>
</dbReference>
<reference evidence="2 3" key="1">
    <citation type="submission" date="2017-07" db="EMBL/GenBank/DDBJ databases">
        <title>The complete genome sequence of Bacillus mesonae strain H20-5, an efficient strain improving plant abiotic stress resistance.</title>
        <authorList>
            <person name="Kim S.Y."/>
            <person name="Song H."/>
            <person name="Sang M.K."/>
            <person name="Weon H.-Y."/>
            <person name="Song J."/>
        </authorList>
    </citation>
    <scope>NUCLEOTIDE SEQUENCE [LARGE SCALE GENOMIC DNA]</scope>
    <source>
        <strain evidence="2 3">H20-5</strain>
    </source>
</reference>
<proteinExistence type="predicted"/>
<dbReference type="GO" id="GO:0003677">
    <property type="term" value="F:DNA binding"/>
    <property type="evidence" value="ECO:0007669"/>
    <property type="project" value="InterPro"/>
</dbReference>
<protein>
    <recommendedName>
        <fullName evidence="1">HTH cro/C1-type domain-containing protein</fullName>
    </recommendedName>
</protein>
<feature type="domain" description="HTH cro/C1-type" evidence="1">
    <location>
        <begin position="621"/>
        <end position="664"/>
    </location>
</feature>
<keyword evidence="3" id="KW-1185">Reference proteome</keyword>
<dbReference type="PROSITE" id="PS50943">
    <property type="entry name" value="HTH_CROC1"/>
    <property type="match status" value="1"/>
</dbReference>
<dbReference type="CDD" id="cd00093">
    <property type="entry name" value="HTH_XRE"/>
    <property type="match status" value="1"/>
</dbReference>
<gene>
    <name evidence="2" type="ORF">CHR53_16055</name>
</gene>
<dbReference type="RefSeq" id="WP_127487457.1">
    <property type="nucleotide sequence ID" value="NZ_CP022572.1"/>
</dbReference>
<sequence length="671" mass="78274">MLDQKVVGHDQKVRKEELPFVKQLAEKIDDFLILCIYEQDDRVKNDKSLKLNQIHSLSDLPIFTDTYGANSFIIWERVYRESAQIFNSLRLMARNRLIGHIAENIVAYLFMKYKNFSTAFTSISQDQEKKKQCIQSIEEIIKSDTFLVDEDVWNDFCKWFRIHLTEWVLEEMIESMGNARLAAMDKKELNELFYQYISSNLTDNKQFIVKFASIVNKYTLDWLDKIITSLDLNDGSIQQIETIFGIAGDPVTSTNNFNFPLALNNYLFVMNNAPYQAVREALYQNNFYQMEEKSWPAAPLVKGNVEGVLELRPLLVDICSQTTSMMKETWEEVKALSDLEADIFDALCSIFLFKAKHADDVVEIKLDDLLAIRGLKAKLSGDGRRGGYEEKQRSQIVQALIIIQKLWIDLDKTVIYEKGKPLETKLQGRAFLFVDQNGKDLLMTKDEAPQKISYKVDQVFSRYLFKTGRQVALLPLKVLQYDPYRRTWEKRLTRYLSWRWRIQARKGDFLQPNKVSTLLEAAGVQINKRIPSRTRERLETALDTLQQDGLIAAWQYEKWDESIADQKGWGRIWVNALIIIQPPALIKEQYQSIKRSTPGQKRIHSPKEPMEKMDERLGIQIRGIRERFQLSLNQVAEEVEISPAYLSHIERGIKVPSKKIQFKLITWLERF</sequence>
<dbReference type="InterPro" id="IPR001387">
    <property type="entry name" value="Cro/C1-type_HTH"/>
</dbReference>
<dbReference type="OrthoDB" id="2455104at2"/>
<accession>A0A3Q9QT79</accession>
<name>A0A3Q9QT79_9BACI</name>
<dbReference type="Proteomes" id="UP000282892">
    <property type="component" value="Chromosome"/>
</dbReference>
<dbReference type="Pfam" id="PF13560">
    <property type="entry name" value="HTH_31"/>
    <property type="match status" value="1"/>
</dbReference>
<evidence type="ECO:0000313" key="2">
    <source>
        <dbReference type="EMBL" id="AZU62656.1"/>
    </source>
</evidence>
<dbReference type="STRING" id="1193713.GCA_001636315_00012"/>
<dbReference type="EMBL" id="CP022572">
    <property type="protein sequence ID" value="AZU62656.1"/>
    <property type="molecule type" value="Genomic_DNA"/>
</dbReference>